<dbReference type="InterPro" id="IPR033113">
    <property type="entry name" value="PLA2_histidine"/>
</dbReference>
<dbReference type="SUPFAM" id="SSF48619">
    <property type="entry name" value="Phospholipase A2, PLA2"/>
    <property type="match status" value="1"/>
</dbReference>
<comment type="subcellular location">
    <subcellularLocation>
        <location evidence="1 8">Secreted</location>
    </subcellularLocation>
</comment>
<comment type="similarity">
    <text evidence="7">Belongs to the phospholipase A2 family.</text>
</comment>
<dbReference type="EMBL" id="VVIM01000002">
    <property type="protein sequence ID" value="KAB0802414.1"/>
    <property type="molecule type" value="Genomic_DNA"/>
</dbReference>
<dbReference type="PANTHER" id="PTHR11716:SF107">
    <property type="entry name" value="PHOSPHOLIPASE A2"/>
    <property type="match status" value="1"/>
</dbReference>
<dbReference type="GO" id="GO:0006644">
    <property type="term" value="P:phospholipid metabolic process"/>
    <property type="evidence" value="ECO:0007669"/>
    <property type="project" value="InterPro"/>
</dbReference>
<sequence length="235" mass="26353">MRLFYIFLVYSVAATTPHESRGEENSQEKKASIPLSSLGNSNITVYFGYANNPFGPSVRFGRGNVNDSHLEYVDESPGNSNSSAFNTDADTEEYNFSNRRKRGVIHLYNMISCATGCDPLIYKGYGCYCGFLGSGYPVDGIDRCCKKHDRCYDASDCPTFLEYFIPFYWKCFNNKPICGNAIDNDEWNDAGSCAYKICRCDKMLSECLSKYPCPSSRALCHSSPVRLLQNALMVP</sequence>
<name>A0A5N4AYK2_PHOPY</name>
<evidence type="ECO:0000313" key="11">
    <source>
        <dbReference type="Proteomes" id="UP000327044"/>
    </source>
</evidence>
<dbReference type="PRINTS" id="PR00389">
    <property type="entry name" value="PHPHLIPASEA2"/>
</dbReference>
<feature type="active site" evidence="4">
    <location>
        <position position="201"/>
    </location>
</feature>
<keyword evidence="8" id="KW-0443">Lipid metabolism</keyword>
<feature type="disulfide bond" evidence="6">
    <location>
        <begin position="129"/>
        <end position="145"/>
    </location>
</feature>
<dbReference type="InterPro" id="IPR016090">
    <property type="entry name" value="PLA2-like_dom"/>
</dbReference>
<reference evidence="10 11" key="1">
    <citation type="journal article" date="2018" name="Elife">
        <title>Firefly genomes illuminate parallel origins of bioluminescence in beetles.</title>
        <authorList>
            <person name="Fallon T.R."/>
            <person name="Lower S.E."/>
            <person name="Chang C.H."/>
            <person name="Bessho-Uehara M."/>
            <person name="Martin G.J."/>
            <person name="Bewick A.J."/>
            <person name="Behringer M."/>
            <person name="Debat H.J."/>
            <person name="Wong I."/>
            <person name="Day J.C."/>
            <person name="Suvorov A."/>
            <person name="Silva C.J."/>
            <person name="Stanger-Hall K.F."/>
            <person name="Hall D.W."/>
            <person name="Schmitz R.J."/>
            <person name="Nelson D.R."/>
            <person name="Lewis S.M."/>
            <person name="Shigenobu S."/>
            <person name="Bybee S.M."/>
            <person name="Larracuente A.M."/>
            <person name="Oba Y."/>
            <person name="Weng J.K."/>
        </authorList>
    </citation>
    <scope>NUCLEOTIDE SEQUENCE [LARGE SCALE GENOMIC DNA]</scope>
    <source>
        <strain evidence="10">1611_PpyrPB1</strain>
        <tissue evidence="10">Whole body</tissue>
    </source>
</reference>
<dbReference type="InterPro" id="IPR036444">
    <property type="entry name" value="PLipase_A2_dom_sf"/>
</dbReference>
<feature type="disulfide bond" evidence="6">
    <location>
        <begin position="144"/>
        <end position="207"/>
    </location>
</feature>
<dbReference type="AlphaFoldDB" id="A0A5N4AYK2"/>
<dbReference type="PROSITE" id="PS00118">
    <property type="entry name" value="PA2_HIS"/>
    <property type="match status" value="1"/>
</dbReference>
<keyword evidence="8" id="KW-0378">Hydrolase</keyword>
<comment type="catalytic activity">
    <reaction evidence="8">
        <text>a 1,2-diacyl-sn-glycero-3-phosphocholine + H2O = a 1-acyl-sn-glycero-3-phosphocholine + a fatty acid + H(+)</text>
        <dbReference type="Rhea" id="RHEA:15801"/>
        <dbReference type="ChEBI" id="CHEBI:15377"/>
        <dbReference type="ChEBI" id="CHEBI:15378"/>
        <dbReference type="ChEBI" id="CHEBI:28868"/>
        <dbReference type="ChEBI" id="CHEBI:57643"/>
        <dbReference type="ChEBI" id="CHEBI:58168"/>
        <dbReference type="EC" id="3.1.1.4"/>
    </reaction>
</comment>
<feature type="disulfide bond" evidence="6">
    <location>
        <begin position="151"/>
        <end position="200"/>
    </location>
</feature>
<dbReference type="Proteomes" id="UP000327044">
    <property type="component" value="Unassembled WGS sequence"/>
</dbReference>
<feature type="binding site" evidence="5">
    <location>
        <position position="149"/>
    </location>
    <ligand>
        <name>Ca(2+)</name>
        <dbReference type="ChEBI" id="CHEBI:29108"/>
    </ligand>
</feature>
<dbReference type="OrthoDB" id="5841574at2759"/>
<feature type="chain" id="PRO_5024462286" description="Phospholipase A2" evidence="8">
    <location>
        <begin position="23"/>
        <end position="235"/>
    </location>
</feature>
<comment type="caution">
    <text evidence="10">The sequence shown here is derived from an EMBL/GenBank/DDBJ whole genome shotgun (WGS) entry which is preliminary data.</text>
</comment>
<dbReference type="EC" id="3.1.1.4" evidence="8"/>
<feature type="disulfide bond" evidence="6">
    <location>
        <begin position="157"/>
        <end position="193"/>
    </location>
</feature>
<dbReference type="Pfam" id="PF00068">
    <property type="entry name" value="Phospholip_A2_1"/>
    <property type="match status" value="1"/>
</dbReference>
<evidence type="ECO:0000256" key="1">
    <source>
        <dbReference type="ARBA" id="ARBA00004613"/>
    </source>
</evidence>
<dbReference type="CDD" id="cd00125">
    <property type="entry name" value="PLA2c"/>
    <property type="match status" value="1"/>
</dbReference>
<proteinExistence type="inferred from homology"/>
<dbReference type="SMART" id="SM00085">
    <property type="entry name" value="PA2c"/>
    <property type="match status" value="1"/>
</dbReference>
<keyword evidence="5" id="KW-0479">Metal-binding</keyword>
<feature type="binding site" evidence="5">
    <location>
        <position position="128"/>
    </location>
    <ligand>
        <name>Ca(2+)</name>
        <dbReference type="ChEBI" id="CHEBI:29108"/>
    </ligand>
</feature>
<feature type="domain" description="Phospholipase A2-like central" evidence="9">
    <location>
        <begin position="103"/>
        <end position="229"/>
    </location>
</feature>
<keyword evidence="11" id="KW-1185">Reference proteome</keyword>
<dbReference type="PANTHER" id="PTHR11716">
    <property type="entry name" value="PHOSPHOLIPASE A2 FAMILY MEMBER"/>
    <property type="match status" value="1"/>
</dbReference>
<evidence type="ECO:0000256" key="4">
    <source>
        <dbReference type="PIRSR" id="PIRSR601211-1"/>
    </source>
</evidence>
<feature type="active site" evidence="4">
    <location>
        <position position="148"/>
    </location>
</feature>
<dbReference type="GO" id="GO:0005509">
    <property type="term" value="F:calcium ion binding"/>
    <property type="evidence" value="ECO:0007669"/>
    <property type="project" value="InterPro"/>
</dbReference>
<evidence type="ECO:0000256" key="3">
    <source>
        <dbReference type="ARBA" id="ARBA00023157"/>
    </source>
</evidence>
<keyword evidence="3 6" id="KW-1015">Disulfide bond</keyword>
<keyword evidence="2 8" id="KW-0964">Secreted</keyword>
<dbReference type="InParanoid" id="A0A5N4AYK2"/>
<keyword evidence="5 8" id="KW-0106">Calcium</keyword>
<evidence type="ECO:0000256" key="2">
    <source>
        <dbReference type="ARBA" id="ARBA00022525"/>
    </source>
</evidence>
<dbReference type="InterPro" id="IPR033112">
    <property type="entry name" value="PLA2_Asp_AS"/>
</dbReference>
<evidence type="ECO:0000313" key="10">
    <source>
        <dbReference type="EMBL" id="KAB0802414.1"/>
    </source>
</evidence>
<evidence type="ECO:0000256" key="6">
    <source>
        <dbReference type="PIRSR" id="PIRSR601211-3"/>
    </source>
</evidence>
<dbReference type="GO" id="GO:0004623">
    <property type="term" value="F:phospholipase A2 activity"/>
    <property type="evidence" value="ECO:0007669"/>
    <property type="project" value="UniProtKB-EC"/>
</dbReference>
<dbReference type="Gene3D" id="1.20.90.10">
    <property type="entry name" value="Phospholipase A2 domain"/>
    <property type="match status" value="1"/>
</dbReference>
<gene>
    <name evidence="10" type="ORF">PPYR_04600</name>
</gene>
<dbReference type="InterPro" id="IPR001211">
    <property type="entry name" value="PLA2"/>
</dbReference>
<dbReference type="GO" id="GO:0016042">
    <property type="term" value="P:lipid catabolic process"/>
    <property type="evidence" value="ECO:0007669"/>
    <property type="project" value="InterPro"/>
</dbReference>
<evidence type="ECO:0000256" key="5">
    <source>
        <dbReference type="PIRSR" id="PIRSR601211-2"/>
    </source>
</evidence>
<keyword evidence="8" id="KW-0732">Signal</keyword>
<feature type="signal peptide" evidence="8">
    <location>
        <begin position="1"/>
        <end position="22"/>
    </location>
</feature>
<organism evidence="10 11">
    <name type="scientific">Photinus pyralis</name>
    <name type="common">Common eastern firefly</name>
    <name type="synonym">Lampyris pyralis</name>
    <dbReference type="NCBI Taxonomy" id="7054"/>
    <lineage>
        <taxon>Eukaryota</taxon>
        <taxon>Metazoa</taxon>
        <taxon>Ecdysozoa</taxon>
        <taxon>Arthropoda</taxon>
        <taxon>Hexapoda</taxon>
        <taxon>Insecta</taxon>
        <taxon>Pterygota</taxon>
        <taxon>Neoptera</taxon>
        <taxon>Endopterygota</taxon>
        <taxon>Coleoptera</taxon>
        <taxon>Polyphaga</taxon>
        <taxon>Elateriformia</taxon>
        <taxon>Elateroidea</taxon>
        <taxon>Lampyridae</taxon>
        <taxon>Lampyrinae</taxon>
        <taxon>Photinus</taxon>
    </lineage>
</organism>
<dbReference type="GO" id="GO:0050482">
    <property type="term" value="P:arachidonate secretion"/>
    <property type="evidence" value="ECO:0007669"/>
    <property type="project" value="InterPro"/>
</dbReference>
<feature type="disulfide bond" evidence="6">
    <location>
        <begin position="178"/>
        <end position="198"/>
    </location>
</feature>
<comment type="cofactor">
    <cofactor evidence="5">
        <name>Ca(2+)</name>
        <dbReference type="ChEBI" id="CHEBI:29108"/>
    </cofactor>
    <text evidence="5">Binds 1 Ca(2+) ion per subunit.</text>
</comment>
<evidence type="ECO:0000256" key="7">
    <source>
        <dbReference type="RuleBase" id="RU003654"/>
    </source>
</evidence>
<dbReference type="PROSITE" id="PS00119">
    <property type="entry name" value="PA2_ASP"/>
    <property type="match status" value="1"/>
</dbReference>
<evidence type="ECO:0000259" key="9">
    <source>
        <dbReference type="SMART" id="SM00085"/>
    </source>
</evidence>
<accession>A0A5N4AYK2</accession>
<evidence type="ECO:0000256" key="8">
    <source>
        <dbReference type="RuleBase" id="RU361236"/>
    </source>
</evidence>
<dbReference type="GO" id="GO:0005576">
    <property type="term" value="C:extracellular region"/>
    <property type="evidence" value="ECO:0007669"/>
    <property type="project" value="UniProtKB-SubCell"/>
</dbReference>
<protein>
    <recommendedName>
        <fullName evidence="8">Phospholipase A2</fullName>
        <ecNumber evidence="8">3.1.1.4</ecNumber>
    </recommendedName>
</protein>
<feature type="binding site" evidence="5">
    <location>
        <position position="130"/>
    </location>
    <ligand>
        <name>Ca(2+)</name>
        <dbReference type="ChEBI" id="CHEBI:29108"/>
    </ligand>
</feature>